<keyword evidence="1" id="KW-0732">Signal</keyword>
<dbReference type="AlphaFoldDB" id="A0A919SXU2"/>
<gene>
    <name evidence="2" type="ORF">Aau02nite_90700</name>
</gene>
<organism evidence="2 3">
    <name type="scientific">Actinoplanes auranticolor</name>
    <dbReference type="NCBI Taxonomy" id="47988"/>
    <lineage>
        <taxon>Bacteria</taxon>
        <taxon>Bacillati</taxon>
        <taxon>Actinomycetota</taxon>
        <taxon>Actinomycetes</taxon>
        <taxon>Micromonosporales</taxon>
        <taxon>Micromonosporaceae</taxon>
        <taxon>Actinoplanes</taxon>
    </lineage>
</organism>
<keyword evidence="3" id="KW-1185">Reference proteome</keyword>
<evidence type="ECO:0000256" key="1">
    <source>
        <dbReference type="SAM" id="SignalP"/>
    </source>
</evidence>
<dbReference type="EMBL" id="BOQL01000099">
    <property type="protein sequence ID" value="GIM80467.1"/>
    <property type="molecule type" value="Genomic_DNA"/>
</dbReference>
<feature type="signal peptide" evidence="1">
    <location>
        <begin position="1"/>
        <end position="24"/>
    </location>
</feature>
<sequence length="212" mass="21748">MKRILTAAAISCALVVAAGSPAYAATTLTSGHVDVLDVDYTAPGTLTLNVGDSTSGTLVERAPADVVFQVPAAAKITVPAGSAWSFLGTAGGTAWVLPQGNTSGLLWAGWNTTEVPSGVFQANSVTFRLNSFSGPGHVSVYTVASGTPTRLFDSSDGLPDTRTVTYNAHTHANWGFTKAGTYTVNFEVTGKLLSTGATVTTGVKAFTFTVLP</sequence>
<evidence type="ECO:0000313" key="2">
    <source>
        <dbReference type="EMBL" id="GIM80467.1"/>
    </source>
</evidence>
<dbReference type="NCBIfam" id="TIGR03769">
    <property type="entry name" value="P_ac_wall_RPT"/>
    <property type="match status" value="1"/>
</dbReference>
<dbReference type="Proteomes" id="UP000681340">
    <property type="component" value="Unassembled WGS sequence"/>
</dbReference>
<protein>
    <recommendedName>
        <fullName evidence="4">Surface-anchored protein</fullName>
    </recommendedName>
</protein>
<evidence type="ECO:0008006" key="4">
    <source>
        <dbReference type="Google" id="ProtNLM"/>
    </source>
</evidence>
<comment type="caution">
    <text evidence="2">The sequence shown here is derived from an EMBL/GenBank/DDBJ whole genome shotgun (WGS) entry which is preliminary data.</text>
</comment>
<proteinExistence type="predicted"/>
<dbReference type="InterPro" id="IPR022435">
    <property type="entry name" value="Surface-anchored_actinobac"/>
</dbReference>
<dbReference type="NCBIfam" id="NF038134">
    <property type="entry name" value="choice_anch_M"/>
    <property type="match status" value="1"/>
</dbReference>
<accession>A0A919SXU2</accession>
<reference evidence="2" key="1">
    <citation type="submission" date="2021-03" db="EMBL/GenBank/DDBJ databases">
        <title>Whole genome shotgun sequence of Actinoplanes auranticolor NBRC 12245.</title>
        <authorList>
            <person name="Komaki H."/>
            <person name="Tamura T."/>
        </authorList>
    </citation>
    <scope>NUCLEOTIDE SEQUENCE</scope>
    <source>
        <strain evidence="2">NBRC 12245</strain>
    </source>
</reference>
<dbReference type="RefSeq" id="WP_212994840.1">
    <property type="nucleotide sequence ID" value="NZ_BAABEA010000014.1"/>
</dbReference>
<feature type="chain" id="PRO_5036996962" description="Surface-anchored protein" evidence="1">
    <location>
        <begin position="25"/>
        <end position="212"/>
    </location>
</feature>
<evidence type="ECO:0000313" key="3">
    <source>
        <dbReference type="Proteomes" id="UP000681340"/>
    </source>
</evidence>
<name>A0A919SXU2_9ACTN</name>